<sequence>MLNLAPSLRLPNNNILFRIALPVMKSSGPDAPRLLIQRSLPDPNAVKMETLFKVNMMLADIMIQEDDQCIVGGLIIFNDVTGITLSHMTHMTPSLSKKSMTYWQNALPNRPKEMHFFNIPSFFDTVMNMIRPFMNEKMQKRVCW</sequence>
<gene>
    <name evidence="2" type="ORF">AMK59_7393</name>
</gene>
<reference evidence="2 3" key="1">
    <citation type="submission" date="2015-09" db="EMBL/GenBank/DDBJ databases">
        <title>Draft genome of the scarab beetle Oryctes borbonicus.</title>
        <authorList>
            <person name="Meyer J.M."/>
            <person name="Markov G.V."/>
            <person name="Baskaran P."/>
            <person name="Herrmann M."/>
            <person name="Sommer R.J."/>
            <person name="Roedelsperger C."/>
        </authorList>
    </citation>
    <scope>NUCLEOTIDE SEQUENCE [LARGE SCALE GENOMIC DNA]</scope>
    <source>
        <strain evidence="2">OB123</strain>
        <tissue evidence="2">Whole animal</tissue>
    </source>
</reference>
<comment type="caution">
    <text evidence="2">The sequence shown here is derived from an EMBL/GenBank/DDBJ whole genome shotgun (WGS) entry which is preliminary data.</text>
</comment>
<dbReference type="PANTHER" id="PTHR10174">
    <property type="entry name" value="ALPHA-TOCOPHEROL TRANSFER PROTEIN-RELATED"/>
    <property type="match status" value="1"/>
</dbReference>
<dbReference type="GO" id="GO:0016020">
    <property type="term" value="C:membrane"/>
    <property type="evidence" value="ECO:0007669"/>
    <property type="project" value="TreeGrafter"/>
</dbReference>
<name>A0A0T6AUP3_9SCAR</name>
<evidence type="ECO:0000313" key="2">
    <source>
        <dbReference type="EMBL" id="KRT78510.1"/>
    </source>
</evidence>
<dbReference type="InterPro" id="IPR001251">
    <property type="entry name" value="CRAL-TRIO_dom"/>
</dbReference>
<dbReference type="CDD" id="cd00170">
    <property type="entry name" value="SEC14"/>
    <property type="match status" value="1"/>
</dbReference>
<dbReference type="Proteomes" id="UP000051574">
    <property type="component" value="Unassembled WGS sequence"/>
</dbReference>
<dbReference type="EMBL" id="LJIG01022828">
    <property type="protein sequence ID" value="KRT78510.1"/>
    <property type="molecule type" value="Genomic_DNA"/>
</dbReference>
<dbReference type="PROSITE" id="PS50191">
    <property type="entry name" value="CRAL_TRIO"/>
    <property type="match status" value="1"/>
</dbReference>
<dbReference type="Pfam" id="PF00650">
    <property type="entry name" value="CRAL_TRIO"/>
    <property type="match status" value="1"/>
</dbReference>
<evidence type="ECO:0000259" key="1">
    <source>
        <dbReference type="PROSITE" id="PS50191"/>
    </source>
</evidence>
<dbReference type="InterPro" id="IPR036865">
    <property type="entry name" value="CRAL-TRIO_dom_sf"/>
</dbReference>
<protein>
    <submittedName>
        <fullName evidence="2">CRAL-TRIO domain containing protein</fullName>
    </submittedName>
</protein>
<dbReference type="OrthoDB" id="6682367at2759"/>
<accession>A0A0T6AUP3</accession>
<dbReference type="SUPFAM" id="SSF52087">
    <property type="entry name" value="CRAL/TRIO domain"/>
    <property type="match status" value="1"/>
</dbReference>
<keyword evidence="3" id="KW-1185">Reference proteome</keyword>
<evidence type="ECO:0000313" key="3">
    <source>
        <dbReference type="Proteomes" id="UP000051574"/>
    </source>
</evidence>
<dbReference type="AlphaFoldDB" id="A0A0T6AUP3"/>
<dbReference type="GO" id="GO:1902936">
    <property type="term" value="F:phosphatidylinositol bisphosphate binding"/>
    <property type="evidence" value="ECO:0007669"/>
    <property type="project" value="TreeGrafter"/>
</dbReference>
<dbReference type="Gene3D" id="3.40.525.10">
    <property type="entry name" value="CRAL-TRIO lipid binding domain"/>
    <property type="match status" value="1"/>
</dbReference>
<proteinExistence type="predicted"/>
<feature type="domain" description="CRAL-TRIO" evidence="1">
    <location>
        <begin position="79"/>
        <end position="144"/>
    </location>
</feature>
<organism evidence="2 3">
    <name type="scientific">Oryctes borbonicus</name>
    <dbReference type="NCBI Taxonomy" id="1629725"/>
    <lineage>
        <taxon>Eukaryota</taxon>
        <taxon>Metazoa</taxon>
        <taxon>Ecdysozoa</taxon>
        <taxon>Arthropoda</taxon>
        <taxon>Hexapoda</taxon>
        <taxon>Insecta</taxon>
        <taxon>Pterygota</taxon>
        <taxon>Neoptera</taxon>
        <taxon>Endopterygota</taxon>
        <taxon>Coleoptera</taxon>
        <taxon>Polyphaga</taxon>
        <taxon>Scarabaeiformia</taxon>
        <taxon>Scarabaeidae</taxon>
        <taxon>Dynastinae</taxon>
        <taxon>Oryctes</taxon>
    </lineage>
</organism>
<dbReference type="PANTHER" id="PTHR10174:SF224">
    <property type="entry name" value="RETINOL-BINDING PROTEIN PINTA"/>
    <property type="match status" value="1"/>
</dbReference>